<dbReference type="RefSeq" id="WP_040136661.1">
    <property type="nucleotide sequence ID" value="NZ_CP009889.1"/>
</dbReference>
<name>A0A0A7ELL8_9GAMM</name>
<dbReference type="AlphaFoldDB" id="A0A0A7ELL8"/>
<dbReference type="OrthoDB" id="6397038at2"/>
<dbReference type="Gene3D" id="2.40.420.20">
    <property type="match status" value="1"/>
</dbReference>
<evidence type="ECO:0000313" key="5">
    <source>
        <dbReference type="Proteomes" id="UP000030341"/>
    </source>
</evidence>
<comment type="subcellular location">
    <subcellularLocation>
        <location evidence="1">Cell envelope</location>
    </subcellularLocation>
</comment>
<dbReference type="SUPFAM" id="SSF56954">
    <property type="entry name" value="Outer membrane efflux proteins (OEP)"/>
    <property type="match status" value="1"/>
</dbReference>
<organism evidence="4 5">
    <name type="scientific">Pseudoalteromonas piratica</name>
    <dbReference type="NCBI Taxonomy" id="1348114"/>
    <lineage>
        <taxon>Bacteria</taxon>
        <taxon>Pseudomonadati</taxon>
        <taxon>Pseudomonadota</taxon>
        <taxon>Gammaproteobacteria</taxon>
        <taxon>Alteromonadales</taxon>
        <taxon>Pseudoalteromonadaceae</taxon>
        <taxon>Pseudoalteromonas</taxon>
    </lineage>
</organism>
<dbReference type="STRING" id="1348114.OM33_21395"/>
<dbReference type="KEGG" id="pseo:OM33_21395"/>
<evidence type="ECO:0000256" key="2">
    <source>
        <dbReference type="ARBA" id="ARBA00023054"/>
    </source>
</evidence>
<reference evidence="4 5" key="1">
    <citation type="submission" date="2014-11" db="EMBL/GenBank/DDBJ databases">
        <title>Complete Genome Sequence of Pseudoalteromonas sp. Strain OCN003 Isolated from Kaneohe Bay, Oahu, Hawaii.</title>
        <authorList>
            <person name="Beurmann S."/>
            <person name="Videau P."/>
            <person name="Ushijima B."/>
            <person name="Smith A.M."/>
            <person name="Aeby G.S."/>
            <person name="Callahan S.M."/>
            <person name="Belcaid M."/>
        </authorList>
    </citation>
    <scope>NUCLEOTIDE SEQUENCE [LARGE SCALE GENOMIC DNA]</scope>
    <source>
        <strain evidence="4 5">OCN003</strain>
    </source>
</reference>
<dbReference type="HOGENOM" id="CLU_018816_16_2_6"/>
<keyword evidence="2 3" id="KW-0175">Coiled coil</keyword>
<dbReference type="Proteomes" id="UP000030341">
    <property type="component" value="Chromosome 2"/>
</dbReference>
<evidence type="ECO:0000256" key="3">
    <source>
        <dbReference type="SAM" id="Coils"/>
    </source>
</evidence>
<keyword evidence="5" id="KW-1185">Reference proteome</keyword>
<evidence type="ECO:0000313" key="4">
    <source>
        <dbReference type="EMBL" id="AIY67560.1"/>
    </source>
</evidence>
<dbReference type="PANTHER" id="PTHR32347:SF23">
    <property type="entry name" value="BLL5650 PROTEIN"/>
    <property type="match status" value="1"/>
</dbReference>
<sequence>MDIKHSLASNNKKKRWPMPLAIILSLSLVVGFASSFSDGDATINRNELLFADVNSGSLDLTVSGFGQLRSKHSRFITARYQAQVEQVFHLPGSRVTKDTVILRLSNPTLEQQLNRARLTLARQKANFEALKLSQKSEKLNLEANLTLLESELANANLRAEAEQKLIEQGIVSTLDYKRSQLAVSQLSKRVSLAKQQLSQASDLHNQRLQVERELMREFELSFNAAQLDVDKLNVTAGINGMLQAVNVEQGQSVQMGAPLAVVGSEHQLLADLHVPEREASRIEVEQKAVVNTFAGTVSAVVNRINPIVSDGRISIELELTGTLPSNARPELTIEGDIITDELNHALYVRRPSFISGDAMRHIFVLNPSTNQLIKTQVEFGKLAGDNIVINSGVNAGDSLVISDSSDFKHLQTITITNN</sequence>
<dbReference type="eggNOG" id="COG1566">
    <property type="taxonomic scope" value="Bacteria"/>
</dbReference>
<protein>
    <submittedName>
        <fullName evidence="4">RND transporter</fullName>
    </submittedName>
</protein>
<dbReference type="Gene3D" id="2.40.50.100">
    <property type="match status" value="1"/>
</dbReference>
<proteinExistence type="predicted"/>
<dbReference type="PANTHER" id="PTHR32347">
    <property type="entry name" value="EFFLUX SYSTEM COMPONENT YKNX-RELATED"/>
    <property type="match status" value="1"/>
</dbReference>
<dbReference type="Gene3D" id="2.40.30.170">
    <property type="match status" value="1"/>
</dbReference>
<dbReference type="GO" id="GO:0030313">
    <property type="term" value="C:cell envelope"/>
    <property type="evidence" value="ECO:0007669"/>
    <property type="project" value="UniProtKB-SubCell"/>
</dbReference>
<accession>A0A0A7ELL8</accession>
<dbReference type="InterPro" id="IPR050465">
    <property type="entry name" value="UPF0194_transport"/>
</dbReference>
<dbReference type="EMBL" id="CP009889">
    <property type="protein sequence ID" value="AIY67560.1"/>
    <property type="molecule type" value="Genomic_DNA"/>
</dbReference>
<evidence type="ECO:0000256" key="1">
    <source>
        <dbReference type="ARBA" id="ARBA00004196"/>
    </source>
</evidence>
<gene>
    <name evidence="4" type="ORF">OM33_21395</name>
</gene>
<feature type="coiled-coil region" evidence="3">
    <location>
        <begin position="106"/>
        <end position="165"/>
    </location>
</feature>
<dbReference type="Gene3D" id="1.10.287.470">
    <property type="entry name" value="Helix hairpin bin"/>
    <property type="match status" value="1"/>
</dbReference>